<keyword evidence="3" id="KW-0547">Nucleotide-binding</keyword>
<dbReference type="AlphaFoldDB" id="A0A074ZMN6"/>
<dbReference type="Gene3D" id="3.40.50.300">
    <property type="entry name" value="P-loop containing nucleotide triphosphate hydrolases"/>
    <property type="match status" value="1"/>
</dbReference>
<keyword evidence="11" id="KW-1185">Reference proteome</keyword>
<evidence type="ECO:0000256" key="6">
    <source>
        <dbReference type="ARBA" id="ARBA00023136"/>
    </source>
</evidence>
<dbReference type="SMART" id="SM00963">
    <property type="entry name" value="SRP54_N"/>
    <property type="match status" value="1"/>
</dbReference>
<feature type="compositionally biased region" description="Basic and acidic residues" evidence="8">
    <location>
        <begin position="289"/>
        <end position="298"/>
    </location>
</feature>
<dbReference type="GO" id="GO:0006886">
    <property type="term" value="P:intracellular protein transport"/>
    <property type="evidence" value="ECO:0007669"/>
    <property type="project" value="InterPro"/>
</dbReference>
<dbReference type="PANTHER" id="PTHR43134:SF1">
    <property type="entry name" value="SIGNAL RECOGNITION PARTICLE RECEPTOR SUBUNIT ALPHA"/>
    <property type="match status" value="1"/>
</dbReference>
<dbReference type="GO" id="GO:0003924">
    <property type="term" value="F:GTPase activity"/>
    <property type="evidence" value="ECO:0007669"/>
    <property type="project" value="InterPro"/>
</dbReference>
<dbReference type="InterPro" id="IPR011012">
    <property type="entry name" value="Longin-like_dom_sf"/>
</dbReference>
<dbReference type="InterPro" id="IPR027417">
    <property type="entry name" value="P-loop_NTPase"/>
</dbReference>
<keyword evidence="6" id="KW-0472">Membrane</keyword>
<dbReference type="STRING" id="6198.A0A074ZMN6"/>
<evidence type="ECO:0000256" key="8">
    <source>
        <dbReference type="SAM" id="MobiDB-lite"/>
    </source>
</evidence>
<dbReference type="GO" id="GO:0005525">
    <property type="term" value="F:GTP binding"/>
    <property type="evidence" value="ECO:0007669"/>
    <property type="project" value="UniProtKB-KW"/>
</dbReference>
<name>A0A074ZMN6_OPIVI</name>
<feature type="region of interest" description="Disordered" evidence="8">
    <location>
        <begin position="284"/>
        <end position="341"/>
    </location>
</feature>
<keyword evidence="4" id="KW-0256">Endoplasmic reticulum</keyword>
<comment type="similarity">
    <text evidence="2">Belongs to the GTP-binding SRP family.</text>
</comment>
<dbReference type="CDD" id="cd17876">
    <property type="entry name" value="SRalpha_C"/>
    <property type="match status" value="1"/>
</dbReference>
<dbReference type="InterPro" id="IPR036225">
    <property type="entry name" value="SRP/SRP_N"/>
</dbReference>
<dbReference type="RefSeq" id="XP_009167855.1">
    <property type="nucleotide sequence ID" value="XM_009169591.1"/>
</dbReference>
<dbReference type="SMART" id="SM00382">
    <property type="entry name" value="AAA"/>
    <property type="match status" value="1"/>
</dbReference>
<dbReference type="InterPro" id="IPR042101">
    <property type="entry name" value="SRP54_N_sf"/>
</dbReference>
<dbReference type="Proteomes" id="UP000054324">
    <property type="component" value="Unassembled WGS sequence"/>
</dbReference>
<dbReference type="SUPFAM" id="SSF47364">
    <property type="entry name" value="Domain of the SRP/SRP receptor G-proteins"/>
    <property type="match status" value="1"/>
</dbReference>
<evidence type="ECO:0000256" key="1">
    <source>
        <dbReference type="ARBA" id="ARBA00004397"/>
    </source>
</evidence>
<gene>
    <name evidence="10" type="ORF">T265_04766</name>
</gene>
<dbReference type="InterPro" id="IPR007222">
    <property type="entry name" value="Sig_recog_particle_rcpt_asu_N"/>
</dbReference>
<evidence type="ECO:0000256" key="7">
    <source>
        <dbReference type="ARBA" id="ARBA00023170"/>
    </source>
</evidence>
<evidence type="ECO:0000313" key="11">
    <source>
        <dbReference type="Proteomes" id="UP000054324"/>
    </source>
</evidence>
<dbReference type="PANTHER" id="PTHR43134">
    <property type="entry name" value="SIGNAL RECOGNITION PARTICLE RECEPTOR SUBUNIT ALPHA"/>
    <property type="match status" value="1"/>
</dbReference>
<protein>
    <recommendedName>
        <fullName evidence="9">SRP54-type proteins GTP-binding domain-containing protein</fullName>
    </recommendedName>
</protein>
<dbReference type="InterPro" id="IPR000897">
    <property type="entry name" value="SRP54_GTPase_dom"/>
</dbReference>
<dbReference type="GeneID" id="20318948"/>
<dbReference type="CTD" id="20318948"/>
<organism evidence="10 11">
    <name type="scientific">Opisthorchis viverrini</name>
    <name type="common">Southeast Asian liver fluke</name>
    <dbReference type="NCBI Taxonomy" id="6198"/>
    <lineage>
        <taxon>Eukaryota</taxon>
        <taxon>Metazoa</taxon>
        <taxon>Spiralia</taxon>
        <taxon>Lophotrochozoa</taxon>
        <taxon>Platyhelminthes</taxon>
        <taxon>Trematoda</taxon>
        <taxon>Digenea</taxon>
        <taxon>Opisthorchiida</taxon>
        <taxon>Opisthorchiata</taxon>
        <taxon>Opisthorchiidae</taxon>
        <taxon>Opisthorchis</taxon>
    </lineage>
</organism>
<dbReference type="GO" id="GO:0005785">
    <property type="term" value="C:signal recognition particle receptor complex"/>
    <property type="evidence" value="ECO:0007669"/>
    <property type="project" value="InterPro"/>
</dbReference>
<dbReference type="KEGG" id="ovi:T265_04766"/>
<keyword evidence="7" id="KW-0675">Receptor</keyword>
<evidence type="ECO:0000256" key="5">
    <source>
        <dbReference type="ARBA" id="ARBA00023134"/>
    </source>
</evidence>
<dbReference type="InterPro" id="IPR013822">
    <property type="entry name" value="Signal_recog_particl_SRP54_hlx"/>
</dbReference>
<dbReference type="SMART" id="SM00962">
    <property type="entry name" value="SRP54"/>
    <property type="match status" value="1"/>
</dbReference>
<feature type="compositionally biased region" description="Polar residues" evidence="8">
    <location>
        <begin position="87"/>
        <end position="104"/>
    </location>
</feature>
<feature type="region of interest" description="Disordered" evidence="8">
    <location>
        <begin position="71"/>
        <end position="104"/>
    </location>
</feature>
<dbReference type="Gene3D" id="1.20.120.140">
    <property type="entry name" value="Signal recognition particle SRP54, nucleotide-binding domain"/>
    <property type="match status" value="1"/>
</dbReference>
<evidence type="ECO:0000256" key="2">
    <source>
        <dbReference type="ARBA" id="ARBA00008531"/>
    </source>
</evidence>
<feature type="domain" description="SRP54-type proteins GTP-binding" evidence="9">
    <location>
        <begin position="776"/>
        <end position="789"/>
    </location>
</feature>
<proteinExistence type="inferred from homology"/>
<evidence type="ECO:0000259" key="9">
    <source>
        <dbReference type="PROSITE" id="PS00300"/>
    </source>
</evidence>
<evidence type="ECO:0000256" key="3">
    <source>
        <dbReference type="ARBA" id="ARBA00022741"/>
    </source>
</evidence>
<feature type="compositionally biased region" description="Basic and acidic residues" evidence="8">
    <location>
        <begin position="354"/>
        <end position="363"/>
    </location>
</feature>
<dbReference type="SUPFAM" id="SSF52540">
    <property type="entry name" value="P-loop containing nucleoside triphosphate hydrolases"/>
    <property type="match status" value="1"/>
</dbReference>
<accession>A0A074ZMN6</accession>
<dbReference type="EMBL" id="KL596700">
    <property type="protein sequence ID" value="KER28381.1"/>
    <property type="molecule type" value="Genomic_DNA"/>
</dbReference>
<comment type="subcellular location">
    <subcellularLocation>
        <location evidence="1">Endoplasmic reticulum membrane</location>
        <topology evidence="1">Peripheral membrane protein</topology>
        <orientation evidence="1">Cytoplasmic side</orientation>
    </subcellularLocation>
</comment>
<dbReference type="Pfam" id="PF04086">
    <property type="entry name" value="SRP-alpha_N"/>
    <property type="match status" value="1"/>
</dbReference>
<dbReference type="Pfam" id="PF00448">
    <property type="entry name" value="SRP54"/>
    <property type="match status" value="1"/>
</dbReference>
<feature type="region of interest" description="Disordered" evidence="8">
    <location>
        <begin position="354"/>
        <end position="394"/>
    </location>
</feature>
<dbReference type="GO" id="GO:0006614">
    <property type="term" value="P:SRP-dependent cotranslational protein targeting to membrane"/>
    <property type="evidence" value="ECO:0007669"/>
    <property type="project" value="InterPro"/>
</dbReference>
<dbReference type="FunFam" id="3.40.50.300:FF:000188">
    <property type="entry name" value="signal recognition particle receptor subunit alpha"/>
    <property type="match status" value="1"/>
</dbReference>
<dbReference type="SUPFAM" id="SSF64356">
    <property type="entry name" value="SNARE-like"/>
    <property type="match status" value="1"/>
</dbReference>
<dbReference type="OrthoDB" id="1727884at2759"/>
<dbReference type="PROSITE" id="PS00300">
    <property type="entry name" value="SRP54"/>
    <property type="match status" value="1"/>
</dbReference>
<dbReference type="CDD" id="cd14826">
    <property type="entry name" value="SR_alpha_SRX"/>
    <property type="match status" value="1"/>
</dbReference>
<dbReference type="InterPro" id="IPR003593">
    <property type="entry name" value="AAA+_ATPase"/>
</dbReference>
<keyword evidence="5" id="KW-0342">GTP-binding</keyword>
<feature type="compositionally biased region" description="Polar residues" evidence="8">
    <location>
        <begin position="460"/>
        <end position="470"/>
    </location>
</feature>
<dbReference type="GO" id="GO:0005047">
    <property type="term" value="F:signal recognition particle binding"/>
    <property type="evidence" value="ECO:0007669"/>
    <property type="project" value="InterPro"/>
</dbReference>
<reference evidence="10 11" key="1">
    <citation type="submission" date="2013-11" db="EMBL/GenBank/DDBJ databases">
        <title>Opisthorchis viverrini - life in the bile duct.</title>
        <authorList>
            <person name="Young N.D."/>
            <person name="Nagarajan N."/>
            <person name="Lin S.J."/>
            <person name="Korhonen P.K."/>
            <person name="Jex A.R."/>
            <person name="Hall R.S."/>
            <person name="Safavi-Hemami H."/>
            <person name="Kaewkong W."/>
            <person name="Bertrand D."/>
            <person name="Gao S."/>
            <person name="Seet Q."/>
            <person name="Wongkham S."/>
            <person name="Teh B.T."/>
            <person name="Wongkham C."/>
            <person name="Intapan P.M."/>
            <person name="Maleewong W."/>
            <person name="Yang X."/>
            <person name="Hu M."/>
            <person name="Wang Z."/>
            <person name="Hofmann A."/>
            <person name="Sternberg P.W."/>
            <person name="Tan P."/>
            <person name="Wang J."/>
            <person name="Gasser R.B."/>
        </authorList>
    </citation>
    <scope>NUCLEOTIDE SEQUENCE [LARGE SCALE GENOMIC DNA]</scope>
</reference>
<evidence type="ECO:0000313" key="10">
    <source>
        <dbReference type="EMBL" id="KER28381.1"/>
    </source>
</evidence>
<feature type="region of interest" description="Disordered" evidence="8">
    <location>
        <begin position="457"/>
        <end position="477"/>
    </location>
</feature>
<evidence type="ECO:0000256" key="4">
    <source>
        <dbReference type="ARBA" id="ARBA00022824"/>
    </source>
</evidence>
<feature type="compositionally biased region" description="Basic and acidic residues" evidence="8">
    <location>
        <begin position="310"/>
        <end position="336"/>
    </location>
</feature>
<sequence length="803" mass="89644">MPSNDISPRLQNGIVLVLNPSTYSFEQRQARNDTQSSMDQPPDKLCWNFYKMATYVLNAVLKMHRRKRTHNKLSARYSHRQEAESDPSCTSPDVQPQNLGTYNNDENLGERGIRLWCFPSTVEMFRVSINTFLKSLILKKSERVAPEKKASKTESPKLSEGHEGGIRLWCFPSTVEMFRVSINTFLKSLILKENAGQSPFVHDSRAIKMHMDNEFNLLFIAAYQNILQLTYVDKFLTSIALEFRDKYKNELRANNIMCKFDELAEIYTENLKRIEREDRALRKSAKPMRTFEESEKSKKTVASMIISGPKKSERVAPEKKASKTESPKLSEGHEVQTDSAEDMLAQKRRKLAEKLKASKKPKESTSPTSSPLQKPNGKRIKESRRWDNAASGEEAAALDFSSPIGAGESNGKADYVLSKSEAATLSRLRGSMKNELDEVHVSSDEEEEFVIEPAEVANETAESTAPNSKDNGGVKDNRGGLVSNLLKGLRLPGGNGRILTREDIAPSLEQLRDRLVAKNVAVEIAQRVCDSVAERLVGTPLGAFERVYTRVRTSLEEVCTRVLASGRRVDVLRDALDARSQGKPYTIVFCGVNGVGKSTNLAKIAFWLIEKKFRVLIAACDTFRSGAVEQLRTHVHKLNYIHPPEQHGGQKMVELYEQGYGRDAASIARSAINYARDRHLDVVLVDTAGRMQDNEPLMRALASLIHMNQPDLVLFVGEALVGNEAVDQLVKFNQSLADHSMADKPRTIDGIVLTKFDTIDDKVGAAISMAYISSQPIVFVGTGQTYADLRQLSVGAVVKALMK</sequence>
<dbReference type="Pfam" id="PF02881">
    <property type="entry name" value="SRP54_N"/>
    <property type="match status" value="1"/>
</dbReference>
<dbReference type="Gene3D" id="3.30.450.60">
    <property type="match status" value="1"/>
</dbReference>